<dbReference type="PANTHER" id="PTHR37291">
    <property type="entry name" value="5-METHYLCYTOSINE-SPECIFIC RESTRICTION ENZYME B"/>
    <property type="match status" value="1"/>
</dbReference>
<gene>
    <name evidence="3" type="ORF">Lani381_1293</name>
</gene>
<dbReference type="InterPro" id="IPR003593">
    <property type="entry name" value="AAA+_ATPase"/>
</dbReference>
<dbReference type="CDD" id="cd00009">
    <property type="entry name" value="AAA"/>
    <property type="match status" value="1"/>
</dbReference>
<dbReference type="InterPro" id="IPR052934">
    <property type="entry name" value="Methyl-DNA_Rec/Restrict_Enz"/>
</dbReference>
<keyword evidence="1" id="KW-0175">Coiled coil</keyword>
<dbReference type="InterPro" id="IPR027417">
    <property type="entry name" value="P-loop_NTPase"/>
</dbReference>
<name>A0ABR4RNJ7_9LACO</name>
<dbReference type="RefSeq" id="WP_052006374.1">
    <property type="nucleotide sequence ID" value="NZ_CP195054.1"/>
</dbReference>
<dbReference type="Gene3D" id="3.40.50.300">
    <property type="entry name" value="P-loop containing nucleotide triphosphate hydrolases"/>
    <property type="match status" value="1"/>
</dbReference>
<reference evidence="3 4" key="1">
    <citation type="submission" date="2014-04" db="EMBL/GenBank/DDBJ databases">
        <title>Draft Genome Sequence of Lactobacillus animalis 381-IL-28.</title>
        <authorList>
            <person name="Sturino J.M."/>
            <person name="Rajendran M."/>
            <person name="Altermann E."/>
        </authorList>
    </citation>
    <scope>NUCLEOTIDE SEQUENCE [LARGE SCALE GENOMIC DNA]</scope>
    <source>
        <strain evidence="3 4">381-IL-28</strain>
    </source>
</reference>
<evidence type="ECO:0000313" key="3">
    <source>
        <dbReference type="EMBL" id="KDA45668.1"/>
    </source>
</evidence>
<organism evidence="3 4">
    <name type="scientific">Ligilactobacillus animalis</name>
    <dbReference type="NCBI Taxonomy" id="1605"/>
    <lineage>
        <taxon>Bacteria</taxon>
        <taxon>Bacillati</taxon>
        <taxon>Bacillota</taxon>
        <taxon>Bacilli</taxon>
        <taxon>Lactobacillales</taxon>
        <taxon>Lactobacillaceae</taxon>
        <taxon>Ligilactobacillus</taxon>
    </lineage>
</organism>
<evidence type="ECO:0000313" key="4">
    <source>
        <dbReference type="Proteomes" id="UP000027129"/>
    </source>
</evidence>
<feature type="coiled-coil region" evidence="1">
    <location>
        <begin position="376"/>
        <end position="403"/>
    </location>
</feature>
<protein>
    <submittedName>
        <fullName evidence="3">Orc1/cdc6 family replication initiation protein</fullName>
    </submittedName>
</protein>
<dbReference type="PANTHER" id="PTHR37291:SF1">
    <property type="entry name" value="TYPE IV METHYL-DIRECTED RESTRICTION ENZYME ECOKMCRB SUBUNIT"/>
    <property type="match status" value="1"/>
</dbReference>
<sequence>MVEIYSKLINIPSSFVLKNHKLKSDTGSGEAKIYIGSTSDVELYNFFDNFDDSNKYIIDIGNLKKYFEESLVEYTTEKYKCTDTYKNIQDNIQFIKDIQKNYNYVAINLKKYEDSTRVYFKFEDKKIGDGLRNLLFPRVSHIEFRKDKNQFKMIFKYISGGTESDDQSYTEYTSKLIKAKNIILHGAPGTGKTYLANRIAMELTGLSKDKLRNSDQYEFVQFHPNYDYTDFVEGLRPVLNSKSKDDDENNDGNDKGEISFERVDGSFKHFCKAAIKNPSKNYVFVIDEINRGEISKIFGELFMIIDPGYRGKKEYAVSTQYSNINGNKKFYIPNNVYVIGTMNDIDRSVDSFDFAMRRRFRFIEITAEEAMTMWNGNLAADEISKATERLKALNEEISRIDELNENYHVGPSYFLKLKEIDYDYKVLWTDYLKPLLEEYLRGSLDAEESLKRLWFAYNGEGTEDEDKG</sequence>
<dbReference type="SUPFAM" id="SSF52540">
    <property type="entry name" value="P-loop containing nucleoside triphosphate hydrolases"/>
    <property type="match status" value="1"/>
</dbReference>
<feature type="domain" description="AAA+ ATPase" evidence="2">
    <location>
        <begin position="178"/>
        <end position="369"/>
    </location>
</feature>
<proteinExistence type="predicted"/>
<dbReference type="SMART" id="SM00382">
    <property type="entry name" value="AAA"/>
    <property type="match status" value="1"/>
</dbReference>
<dbReference type="EMBL" id="JMHU01000014">
    <property type="protein sequence ID" value="KDA45668.1"/>
    <property type="molecule type" value="Genomic_DNA"/>
</dbReference>
<comment type="caution">
    <text evidence="3">The sequence shown here is derived from an EMBL/GenBank/DDBJ whole genome shotgun (WGS) entry which is preliminary data.</text>
</comment>
<evidence type="ECO:0000259" key="2">
    <source>
        <dbReference type="SMART" id="SM00382"/>
    </source>
</evidence>
<evidence type="ECO:0000256" key="1">
    <source>
        <dbReference type="SAM" id="Coils"/>
    </source>
</evidence>
<keyword evidence="4" id="KW-1185">Reference proteome</keyword>
<accession>A0ABR4RNJ7</accession>
<dbReference type="Pfam" id="PF07728">
    <property type="entry name" value="AAA_5"/>
    <property type="match status" value="1"/>
</dbReference>
<dbReference type="Proteomes" id="UP000027129">
    <property type="component" value="Unassembled WGS sequence"/>
</dbReference>
<dbReference type="InterPro" id="IPR011704">
    <property type="entry name" value="ATPase_dyneun-rel_AAA"/>
</dbReference>